<evidence type="ECO:0000256" key="3">
    <source>
        <dbReference type="ARBA" id="ARBA00022801"/>
    </source>
</evidence>
<dbReference type="Pfam" id="PF05903">
    <property type="entry name" value="Peptidase_C97"/>
    <property type="match status" value="1"/>
</dbReference>
<keyword evidence="6" id="KW-1185">Reference proteome</keyword>
<dbReference type="KEGG" id="aaf:AURANDRAFT_29814"/>
<comment type="similarity">
    <text evidence="1">Belongs to the DeSI family.</text>
</comment>
<dbReference type="EMBL" id="GL833136">
    <property type="protein sequence ID" value="EGB06262.1"/>
    <property type="molecule type" value="Genomic_DNA"/>
</dbReference>
<dbReference type="InterPro" id="IPR008580">
    <property type="entry name" value="PPPDE_dom"/>
</dbReference>
<proteinExistence type="inferred from homology"/>
<dbReference type="Gene3D" id="3.90.1720.30">
    <property type="entry name" value="PPPDE domains"/>
    <property type="match status" value="1"/>
</dbReference>
<evidence type="ECO:0000313" key="6">
    <source>
        <dbReference type="Proteomes" id="UP000002729"/>
    </source>
</evidence>
<dbReference type="PANTHER" id="PTHR12378:SF7">
    <property type="entry name" value="DESUMOYLATING ISOPEPTIDASE 1"/>
    <property type="match status" value="1"/>
</dbReference>
<dbReference type="GeneID" id="20220785"/>
<dbReference type="OrthoDB" id="21221at2759"/>
<dbReference type="PANTHER" id="PTHR12378">
    <property type="entry name" value="DESUMOYLATING ISOPEPTIDASE"/>
    <property type="match status" value="1"/>
</dbReference>
<dbReference type="SMART" id="SM01179">
    <property type="entry name" value="DUF862"/>
    <property type="match status" value="1"/>
</dbReference>
<evidence type="ECO:0000313" key="5">
    <source>
        <dbReference type="EMBL" id="EGB06262.1"/>
    </source>
</evidence>
<reference evidence="5 6" key="1">
    <citation type="journal article" date="2011" name="Proc. Natl. Acad. Sci. U.S.A.">
        <title>Niche of harmful alga Aureococcus anophagefferens revealed through ecogenomics.</title>
        <authorList>
            <person name="Gobler C.J."/>
            <person name="Berry D.L."/>
            <person name="Dyhrman S.T."/>
            <person name="Wilhelm S.W."/>
            <person name="Salamov A."/>
            <person name="Lobanov A.V."/>
            <person name="Zhang Y."/>
            <person name="Collier J.L."/>
            <person name="Wurch L.L."/>
            <person name="Kustka A.B."/>
            <person name="Dill B.D."/>
            <person name="Shah M."/>
            <person name="VerBerkmoes N.C."/>
            <person name="Kuo A."/>
            <person name="Terry A."/>
            <person name="Pangilinan J."/>
            <person name="Lindquist E.A."/>
            <person name="Lucas S."/>
            <person name="Paulsen I.T."/>
            <person name="Hattenrath-Lehmann T.K."/>
            <person name="Talmage S.C."/>
            <person name="Walker E.A."/>
            <person name="Koch F."/>
            <person name="Burson A.M."/>
            <person name="Marcoval M.A."/>
            <person name="Tang Y.Z."/>
            <person name="Lecleir G.R."/>
            <person name="Coyne K.J."/>
            <person name="Berg G.M."/>
            <person name="Bertrand E.M."/>
            <person name="Saito M.A."/>
            <person name="Gladyshev V.N."/>
            <person name="Grigoriev I.V."/>
        </authorList>
    </citation>
    <scope>NUCLEOTIDE SEQUENCE [LARGE SCALE GENOMIC DNA]</scope>
    <source>
        <strain evidence="6">CCMP 1984</strain>
    </source>
</reference>
<evidence type="ECO:0000259" key="4">
    <source>
        <dbReference type="PROSITE" id="PS51858"/>
    </source>
</evidence>
<gene>
    <name evidence="5" type="ORF">AURANDRAFT_29814</name>
</gene>
<feature type="domain" description="PPPDE" evidence="4">
    <location>
        <begin position="1"/>
        <end position="85"/>
    </location>
</feature>
<dbReference type="AlphaFoldDB" id="F0YFF5"/>
<dbReference type="GO" id="GO:0006508">
    <property type="term" value="P:proteolysis"/>
    <property type="evidence" value="ECO:0007669"/>
    <property type="project" value="UniProtKB-KW"/>
</dbReference>
<dbReference type="eggNOG" id="KOG0324">
    <property type="taxonomic scope" value="Eukaryota"/>
</dbReference>
<dbReference type="GO" id="GO:0008233">
    <property type="term" value="F:peptidase activity"/>
    <property type="evidence" value="ECO:0007669"/>
    <property type="project" value="UniProtKB-KW"/>
</dbReference>
<dbReference type="PROSITE" id="PS51858">
    <property type="entry name" value="PPPDE"/>
    <property type="match status" value="1"/>
</dbReference>
<protein>
    <recommendedName>
        <fullName evidence="4">PPPDE domain-containing protein</fullName>
    </recommendedName>
</protein>
<accession>F0YFF5</accession>
<dbReference type="MEROPS" id="C97.001"/>
<dbReference type="InParanoid" id="F0YFF5"/>
<feature type="non-terminal residue" evidence="5">
    <location>
        <position position="88"/>
    </location>
</feature>
<dbReference type="GO" id="GO:0070646">
    <property type="term" value="P:protein modification by small protein removal"/>
    <property type="evidence" value="ECO:0007669"/>
    <property type="project" value="TreeGrafter"/>
</dbReference>
<evidence type="ECO:0000256" key="1">
    <source>
        <dbReference type="ARBA" id="ARBA00008140"/>
    </source>
</evidence>
<keyword evidence="3" id="KW-0378">Hydrolase</keyword>
<dbReference type="Proteomes" id="UP000002729">
    <property type="component" value="Unassembled WGS sequence"/>
</dbReference>
<keyword evidence="2" id="KW-0645">Protease</keyword>
<organism evidence="6">
    <name type="scientific">Aureococcus anophagefferens</name>
    <name type="common">Harmful bloom alga</name>
    <dbReference type="NCBI Taxonomy" id="44056"/>
    <lineage>
        <taxon>Eukaryota</taxon>
        <taxon>Sar</taxon>
        <taxon>Stramenopiles</taxon>
        <taxon>Ochrophyta</taxon>
        <taxon>Pelagophyceae</taxon>
        <taxon>Pelagomonadales</taxon>
        <taxon>Pelagomonadaceae</taxon>
        <taxon>Aureococcus</taxon>
    </lineage>
</organism>
<sequence>MGHGPVRVEAMGETSKTEDELDEFLCSIAASWTAESYDLWTKNCNNFSDVVLNFLCGRGVPAWILSLPGEMLATPLGKLLGPILGNVQ</sequence>
<dbReference type="InterPro" id="IPR042266">
    <property type="entry name" value="PPPDE_sf"/>
</dbReference>
<name>F0YFF5_AURAN</name>
<dbReference type="RefSeq" id="XP_009039209.1">
    <property type="nucleotide sequence ID" value="XM_009040961.1"/>
</dbReference>
<evidence type="ECO:0000256" key="2">
    <source>
        <dbReference type="ARBA" id="ARBA00022670"/>
    </source>
</evidence>